<proteinExistence type="predicted"/>
<protein>
    <submittedName>
        <fullName evidence="1">Uncharacterized protein</fullName>
    </submittedName>
</protein>
<dbReference type="Proteomes" id="UP000249555">
    <property type="component" value="Unassembled WGS sequence"/>
</dbReference>
<organism evidence="1 2">
    <name type="scientific">Sphingomonas taxi</name>
    <dbReference type="NCBI Taxonomy" id="1549858"/>
    <lineage>
        <taxon>Bacteria</taxon>
        <taxon>Pseudomonadati</taxon>
        <taxon>Pseudomonadota</taxon>
        <taxon>Alphaproteobacteria</taxon>
        <taxon>Sphingomonadales</taxon>
        <taxon>Sphingomonadaceae</taxon>
        <taxon>Sphingomonas</taxon>
    </lineage>
</organism>
<gene>
    <name evidence="1" type="ORF">DI640_13120</name>
</gene>
<evidence type="ECO:0000313" key="1">
    <source>
        <dbReference type="EMBL" id="PZO72309.1"/>
    </source>
</evidence>
<dbReference type="AlphaFoldDB" id="A0A2W4YXS3"/>
<accession>A0A2W4YXS3</accession>
<name>A0A2W4YXS3_9SPHN</name>
<reference evidence="1 2" key="1">
    <citation type="submission" date="2017-08" db="EMBL/GenBank/DDBJ databases">
        <title>Infants hospitalized years apart are colonized by the same room-sourced microbial strains.</title>
        <authorList>
            <person name="Brooks B."/>
            <person name="Olm M.R."/>
            <person name="Firek B.A."/>
            <person name="Baker R."/>
            <person name="Thomas B.C."/>
            <person name="Morowitz M.J."/>
            <person name="Banfield J.F."/>
        </authorList>
    </citation>
    <scope>NUCLEOTIDE SEQUENCE [LARGE SCALE GENOMIC DNA]</scope>
    <source>
        <strain evidence="1">S2_018_000_R3_119</strain>
    </source>
</reference>
<sequence>MVPLEQLLADLEDDVCHILVNAQFMSETPSVVTALRKSYPSPLAYTGLASWVGTILCTPNRFGRSRPLGHYHRIIDDRNADETRDAINRGIARAAALDIRA</sequence>
<comment type="caution">
    <text evidence="1">The sequence shown here is derived from an EMBL/GenBank/DDBJ whole genome shotgun (WGS) entry which is preliminary data.</text>
</comment>
<dbReference type="EMBL" id="QFMX01000013">
    <property type="protein sequence ID" value="PZO72309.1"/>
    <property type="molecule type" value="Genomic_DNA"/>
</dbReference>
<evidence type="ECO:0000313" key="2">
    <source>
        <dbReference type="Proteomes" id="UP000249555"/>
    </source>
</evidence>